<evidence type="ECO:0000256" key="5">
    <source>
        <dbReference type="RuleBase" id="RU361200"/>
    </source>
</evidence>
<dbReference type="EC" id="6.3.4.18" evidence="4 5"/>
<dbReference type="Gene3D" id="3.40.50.20">
    <property type="match status" value="1"/>
</dbReference>
<comment type="catalytic activity">
    <reaction evidence="4 5">
        <text>5-amino-1-(5-phospho-beta-D-ribosyl)imidazole + hydrogencarbonate + ATP = 5-carboxyamino-1-(5-phospho-D-ribosyl)imidazole + ADP + phosphate + 2 H(+)</text>
        <dbReference type="Rhea" id="RHEA:19317"/>
        <dbReference type="ChEBI" id="CHEBI:15378"/>
        <dbReference type="ChEBI" id="CHEBI:17544"/>
        <dbReference type="ChEBI" id="CHEBI:30616"/>
        <dbReference type="ChEBI" id="CHEBI:43474"/>
        <dbReference type="ChEBI" id="CHEBI:58730"/>
        <dbReference type="ChEBI" id="CHEBI:137981"/>
        <dbReference type="ChEBI" id="CHEBI:456216"/>
        <dbReference type="EC" id="6.3.4.18"/>
    </reaction>
</comment>
<dbReference type="InterPro" id="IPR003135">
    <property type="entry name" value="ATP-grasp_carboxylate-amine"/>
</dbReference>
<dbReference type="InterPro" id="IPR011054">
    <property type="entry name" value="Rudment_hybrid_motif"/>
</dbReference>
<keyword evidence="4 5" id="KW-0436">Ligase</keyword>
<dbReference type="Gene3D" id="3.30.1490.20">
    <property type="entry name" value="ATP-grasp fold, A domain"/>
    <property type="match status" value="1"/>
</dbReference>
<proteinExistence type="inferred from homology"/>
<dbReference type="Gene3D" id="3.30.470.20">
    <property type="entry name" value="ATP-grasp fold, B domain"/>
    <property type="match status" value="1"/>
</dbReference>
<evidence type="ECO:0000259" key="6">
    <source>
        <dbReference type="PROSITE" id="PS50975"/>
    </source>
</evidence>
<comment type="similarity">
    <text evidence="4 5">Belongs to the PurK/PurT family.</text>
</comment>
<comment type="pathway">
    <text evidence="4 5">Purine metabolism; IMP biosynthesis via de novo pathway; 5-amino-1-(5-phospho-D-ribosyl)imidazole-4-carboxylate from 5-amino-1-(5-phospho-D-ribosyl)imidazole (N5-CAIR route): step 1/2.</text>
</comment>
<keyword evidence="8" id="KW-1185">Reference proteome</keyword>
<dbReference type="PROSITE" id="PS50975">
    <property type="entry name" value="ATP_GRASP"/>
    <property type="match status" value="1"/>
</dbReference>
<evidence type="ECO:0000256" key="3">
    <source>
        <dbReference type="ARBA" id="ARBA00022840"/>
    </source>
</evidence>
<sequence>MKVLVLGSGQLARMLCLSATPLNIHIEAYDVGNDWLVHPVSGHFNGQSLQQAIDECDVITAEFEHIPEAVLIPAEASGKLKPSADAIRAGGDRRIEKALLDNANVRNADYRIINTEAEYQQAIAELGLPLIIKTAKEGYDGKGQWRLKSDADVATAWPQIAEVIAASNGQQAVVAEVFVNFDREISMIGARNAAGKIKAFPLTQNHHSDGVLALSVALAEQAELQQQAEVIFTAIAEQLDYVGVLAIEFFDCQGQLLVNEIAPRVHNSGHWTQQGCFSSQFDLHMRAICGMQLGDTRLIQPTAMINILGEDTIDEAIYALDGVTVHWYGKSKRAGRKMGHINISASSYDQLLATIAQVNTLFPAAGLADLSEIVKL</sequence>
<evidence type="ECO:0000313" key="7">
    <source>
        <dbReference type="EMBL" id="CAH0990980.1"/>
    </source>
</evidence>
<dbReference type="InterPro" id="IPR013815">
    <property type="entry name" value="ATP_grasp_subdomain_1"/>
</dbReference>
<comment type="caution">
    <text evidence="7">The sequence shown here is derived from an EMBL/GenBank/DDBJ whole genome shotgun (WGS) entry which is preliminary data.</text>
</comment>
<evidence type="ECO:0000256" key="2">
    <source>
        <dbReference type="ARBA" id="ARBA00022755"/>
    </source>
</evidence>
<gene>
    <name evidence="4 5 7" type="primary">purK</name>
    <name evidence="7" type="ORF">SIN8267_01081</name>
</gene>
<dbReference type="InterPro" id="IPR011761">
    <property type="entry name" value="ATP-grasp"/>
</dbReference>
<dbReference type="RefSeq" id="WP_237443645.1">
    <property type="nucleotide sequence ID" value="NZ_CAKLPX010000001.1"/>
</dbReference>
<comment type="subunit">
    <text evidence="4 5">Homodimer.</text>
</comment>
<comment type="function">
    <text evidence="5">Catalyzes the ATP-dependent conversion of 5-aminoimidazole ribonucleotide (AIR) and HCO(3)- to N5-carboxyaminoimidazole ribonucleotide (N5-CAIR).</text>
</comment>
<dbReference type="Pfam" id="PF02222">
    <property type="entry name" value="ATP-grasp"/>
    <property type="match status" value="1"/>
</dbReference>
<feature type="binding site" evidence="4">
    <location>
        <position position="133"/>
    </location>
    <ligand>
        <name>ATP</name>
        <dbReference type="ChEBI" id="CHEBI:30616"/>
    </ligand>
</feature>
<dbReference type="Proteomes" id="UP000838100">
    <property type="component" value="Unassembled WGS sequence"/>
</dbReference>
<reference evidence="7" key="1">
    <citation type="submission" date="2021-12" db="EMBL/GenBank/DDBJ databases">
        <authorList>
            <person name="Rodrigo-Torres L."/>
            <person name="Arahal R. D."/>
            <person name="Lucena T."/>
        </authorList>
    </citation>
    <scope>NUCLEOTIDE SEQUENCE</scope>
    <source>
        <strain evidence="7">CECT 8267</strain>
    </source>
</reference>
<dbReference type="SUPFAM" id="SSF52440">
    <property type="entry name" value="PreATP-grasp domain"/>
    <property type="match status" value="1"/>
</dbReference>
<dbReference type="InterPro" id="IPR005875">
    <property type="entry name" value="PurK"/>
</dbReference>
<dbReference type="InterPro" id="IPR040686">
    <property type="entry name" value="PurK_C"/>
</dbReference>
<dbReference type="GO" id="GO:0034028">
    <property type="term" value="F:5-(carboxyamino)imidazole ribonucleotide synthase activity"/>
    <property type="evidence" value="ECO:0007669"/>
    <property type="project" value="UniProtKB-EC"/>
</dbReference>
<protein>
    <recommendedName>
        <fullName evidence="4 5">N5-carboxyaminoimidazole ribonucleotide synthase</fullName>
        <shortName evidence="4 5">N5-CAIR synthase</shortName>
        <ecNumber evidence="4 5">6.3.4.18</ecNumber>
    </recommendedName>
    <alternativeName>
        <fullName evidence="4 5">5-(carboxyamino)imidazole ribonucleotide synthetase</fullName>
    </alternativeName>
</protein>
<dbReference type="NCBIfam" id="TIGR01161">
    <property type="entry name" value="purK"/>
    <property type="match status" value="1"/>
</dbReference>
<dbReference type="HAMAP" id="MF_01928">
    <property type="entry name" value="PurK"/>
    <property type="match status" value="1"/>
</dbReference>
<keyword evidence="2 4" id="KW-0658">Purine biosynthesis</keyword>
<name>A0ABM9ACR8_9GAMM</name>
<feature type="binding site" evidence="4">
    <location>
        <position position="184"/>
    </location>
    <ligand>
        <name>ATP</name>
        <dbReference type="ChEBI" id="CHEBI:30616"/>
    </ligand>
</feature>
<comment type="function">
    <text evidence="4">Catalyzes the ATP-dependent conversion of 5-aminoimidazole ribonucleotide (AIR) and HCO(3)(-) to N5-carboxyaminoimidazole ribonucleotide (N5-CAIR).</text>
</comment>
<accession>A0ABM9ACR8</accession>
<evidence type="ECO:0000256" key="4">
    <source>
        <dbReference type="HAMAP-Rule" id="MF_01928"/>
    </source>
</evidence>
<dbReference type="SUPFAM" id="SSF51246">
    <property type="entry name" value="Rudiment single hybrid motif"/>
    <property type="match status" value="1"/>
</dbReference>
<feature type="binding site" evidence="4">
    <location>
        <begin position="259"/>
        <end position="260"/>
    </location>
    <ligand>
        <name>ATP</name>
        <dbReference type="ChEBI" id="CHEBI:30616"/>
    </ligand>
</feature>
<dbReference type="PANTHER" id="PTHR11609:SF5">
    <property type="entry name" value="PHOSPHORIBOSYLAMINOIMIDAZOLE CARBOXYLASE"/>
    <property type="match status" value="1"/>
</dbReference>
<dbReference type="EMBL" id="CAKLPX010000001">
    <property type="protein sequence ID" value="CAH0990980.1"/>
    <property type="molecule type" value="Genomic_DNA"/>
</dbReference>
<feature type="binding site" evidence="4">
    <location>
        <begin position="138"/>
        <end position="144"/>
    </location>
    <ligand>
        <name>ATP</name>
        <dbReference type="ChEBI" id="CHEBI:30616"/>
    </ligand>
</feature>
<feature type="binding site" evidence="4">
    <location>
        <position position="207"/>
    </location>
    <ligand>
        <name>ATP</name>
        <dbReference type="ChEBI" id="CHEBI:30616"/>
    </ligand>
</feature>
<dbReference type="Pfam" id="PF17769">
    <property type="entry name" value="PurK_C"/>
    <property type="match status" value="1"/>
</dbReference>
<keyword evidence="1 4" id="KW-0547">Nucleotide-binding</keyword>
<dbReference type="SUPFAM" id="SSF56059">
    <property type="entry name" value="Glutathione synthetase ATP-binding domain-like"/>
    <property type="match status" value="1"/>
</dbReference>
<dbReference type="PANTHER" id="PTHR11609">
    <property type="entry name" value="PURINE BIOSYNTHESIS PROTEIN 6/7, PUR6/7"/>
    <property type="match status" value="1"/>
</dbReference>
<dbReference type="InterPro" id="IPR054350">
    <property type="entry name" value="PurT/PurK_preATP-grasp"/>
</dbReference>
<feature type="binding site" evidence="4">
    <location>
        <begin position="176"/>
        <end position="179"/>
    </location>
    <ligand>
        <name>ATP</name>
        <dbReference type="ChEBI" id="CHEBI:30616"/>
    </ligand>
</feature>
<feature type="binding site" evidence="4">
    <location>
        <position position="93"/>
    </location>
    <ligand>
        <name>ATP</name>
        <dbReference type="ChEBI" id="CHEBI:30616"/>
    </ligand>
</feature>
<dbReference type="NCBIfam" id="NF004679">
    <property type="entry name" value="PRK06019.1-5"/>
    <property type="match status" value="1"/>
</dbReference>
<evidence type="ECO:0000313" key="8">
    <source>
        <dbReference type="Proteomes" id="UP000838100"/>
    </source>
</evidence>
<organism evidence="7 8">
    <name type="scientific">Sinobacterium norvegicum</name>
    <dbReference type="NCBI Taxonomy" id="1641715"/>
    <lineage>
        <taxon>Bacteria</taxon>
        <taxon>Pseudomonadati</taxon>
        <taxon>Pseudomonadota</taxon>
        <taxon>Gammaproteobacteria</taxon>
        <taxon>Cellvibrionales</taxon>
        <taxon>Spongiibacteraceae</taxon>
        <taxon>Sinobacterium</taxon>
    </lineage>
</organism>
<dbReference type="InterPro" id="IPR016185">
    <property type="entry name" value="PreATP-grasp_dom_sf"/>
</dbReference>
<feature type="domain" description="ATP-grasp" evidence="6">
    <location>
        <begin position="97"/>
        <end position="289"/>
    </location>
</feature>
<keyword evidence="3 4" id="KW-0067">ATP-binding</keyword>
<evidence type="ECO:0000256" key="1">
    <source>
        <dbReference type="ARBA" id="ARBA00022741"/>
    </source>
</evidence>
<dbReference type="Pfam" id="PF22660">
    <property type="entry name" value="RS_preATP-grasp-like"/>
    <property type="match status" value="1"/>
</dbReference>